<sequence length="155" mass="17489">MTIKANPDLRKIEVDSLWKKNVQTEHLVRGFRFLVDEPVKIGGDNEAPTPLDYVVGAFNGCILVVIDSVGKELGFQYKDIEISSEAWVDRRGLKGTADVSPYYQTVRNKIVFYTEHSNELLIEVKKTVQKRCPLYNLLKDAGVEVELDWSITGGS</sequence>
<keyword evidence="2" id="KW-1185">Reference proteome</keyword>
<dbReference type="InterPro" id="IPR003718">
    <property type="entry name" value="OsmC/Ohr_fam"/>
</dbReference>
<dbReference type="AlphaFoldDB" id="A0A5R9F854"/>
<dbReference type="RefSeq" id="WP_138126298.1">
    <property type="nucleotide sequence ID" value="NZ_SWLG01000007.1"/>
</dbReference>
<accession>A0A5R9F854</accession>
<dbReference type="EMBL" id="SWLG01000007">
    <property type="protein sequence ID" value="TLS37023.1"/>
    <property type="molecule type" value="Genomic_DNA"/>
</dbReference>
<protein>
    <submittedName>
        <fullName evidence="1">OsmC family protein</fullName>
    </submittedName>
</protein>
<dbReference type="InterPro" id="IPR052924">
    <property type="entry name" value="OsmC/Ohr_hydroprdx_reductase"/>
</dbReference>
<reference evidence="1 2" key="1">
    <citation type="submission" date="2019-04" db="EMBL/GenBank/DDBJ databases">
        <title>Bacillus caeni sp. nov., a bacterium isolated from mangrove sediment.</title>
        <authorList>
            <person name="Huang H."/>
            <person name="Mo K."/>
            <person name="Hu Y."/>
        </authorList>
    </citation>
    <scope>NUCLEOTIDE SEQUENCE [LARGE SCALE GENOMIC DNA]</scope>
    <source>
        <strain evidence="1 2">HB172195</strain>
    </source>
</reference>
<dbReference type="InterPro" id="IPR036102">
    <property type="entry name" value="OsmC/Ohrsf"/>
</dbReference>
<dbReference type="PANTHER" id="PTHR35368:SF1">
    <property type="entry name" value="HYDROPEROXIDE REDUCTASE"/>
    <property type="match status" value="1"/>
</dbReference>
<dbReference type="Gene3D" id="3.30.300.20">
    <property type="match status" value="1"/>
</dbReference>
<dbReference type="SUPFAM" id="SSF82784">
    <property type="entry name" value="OsmC-like"/>
    <property type="match status" value="1"/>
</dbReference>
<comment type="caution">
    <text evidence="1">The sequence shown here is derived from an EMBL/GenBank/DDBJ whole genome shotgun (WGS) entry which is preliminary data.</text>
</comment>
<dbReference type="OrthoDB" id="1433018at2"/>
<evidence type="ECO:0000313" key="1">
    <source>
        <dbReference type="EMBL" id="TLS37023.1"/>
    </source>
</evidence>
<evidence type="ECO:0000313" key="2">
    <source>
        <dbReference type="Proteomes" id="UP000308230"/>
    </source>
</evidence>
<dbReference type="InterPro" id="IPR015946">
    <property type="entry name" value="KH_dom-like_a/b"/>
</dbReference>
<dbReference type="Proteomes" id="UP000308230">
    <property type="component" value="Unassembled WGS sequence"/>
</dbReference>
<gene>
    <name evidence="1" type="ORF">FCL54_10845</name>
</gene>
<name>A0A5R9F854_9BACL</name>
<proteinExistence type="predicted"/>
<dbReference type="Pfam" id="PF02566">
    <property type="entry name" value="OsmC"/>
    <property type="match status" value="1"/>
</dbReference>
<dbReference type="PANTHER" id="PTHR35368">
    <property type="entry name" value="HYDROPEROXIDE REDUCTASE"/>
    <property type="match status" value="1"/>
</dbReference>
<organism evidence="1 2">
    <name type="scientific">Exobacillus caeni</name>
    <dbReference type="NCBI Taxonomy" id="2574798"/>
    <lineage>
        <taxon>Bacteria</taxon>
        <taxon>Bacillati</taxon>
        <taxon>Bacillota</taxon>
        <taxon>Bacilli</taxon>
        <taxon>Bacillales</taxon>
        <taxon>Guptibacillaceae</taxon>
        <taxon>Exobacillus</taxon>
    </lineage>
</organism>